<feature type="domain" description="ABC transmembrane type-1" evidence="8">
    <location>
        <begin position="99"/>
        <end position="301"/>
    </location>
</feature>
<comment type="subcellular location">
    <subcellularLocation>
        <location evidence="1 7">Cell membrane</location>
        <topology evidence="1 7">Multi-pass membrane protein</topology>
    </subcellularLocation>
</comment>
<evidence type="ECO:0000256" key="1">
    <source>
        <dbReference type="ARBA" id="ARBA00004651"/>
    </source>
</evidence>
<evidence type="ECO:0000256" key="2">
    <source>
        <dbReference type="ARBA" id="ARBA00022448"/>
    </source>
</evidence>
<dbReference type="STRING" id="1437608.GCA_000771645_02269"/>
<dbReference type="Proteomes" id="UP000029108">
    <property type="component" value="Unassembled WGS sequence"/>
</dbReference>
<evidence type="ECO:0000259" key="8">
    <source>
        <dbReference type="PROSITE" id="PS50928"/>
    </source>
</evidence>
<organism evidence="9 10">
    <name type="scientific">Bifidobacterium biavatii DSM 23969</name>
    <dbReference type="NCBI Taxonomy" id="1437608"/>
    <lineage>
        <taxon>Bacteria</taxon>
        <taxon>Bacillati</taxon>
        <taxon>Actinomycetota</taxon>
        <taxon>Actinomycetes</taxon>
        <taxon>Bifidobacteriales</taxon>
        <taxon>Bifidobacteriaceae</taxon>
        <taxon>Bifidobacterium</taxon>
    </lineage>
</organism>
<feature type="transmembrane region" description="Helical" evidence="7">
    <location>
        <begin position="135"/>
        <end position="159"/>
    </location>
</feature>
<dbReference type="InterPro" id="IPR045621">
    <property type="entry name" value="BPD_transp_1_N"/>
</dbReference>
<dbReference type="InterPro" id="IPR035906">
    <property type="entry name" value="MetI-like_sf"/>
</dbReference>
<proteinExistence type="inferred from homology"/>
<keyword evidence="2 7" id="KW-0813">Transport</keyword>
<keyword evidence="10" id="KW-1185">Reference proteome</keyword>
<name>A0A087A1S2_9BIFI</name>
<dbReference type="SUPFAM" id="SSF161098">
    <property type="entry name" value="MetI-like"/>
    <property type="match status" value="1"/>
</dbReference>
<comment type="similarity">
    <text evidence="7">Belongs to the binding-protein-dependent transport system permease family.</text>
</comment>
<evidence type="ECO:0000313" key="9">
    <source>
        <dbReference type="EMBL" id="KFI52722.1"/>
    </source>
</evidence>
<dbReference type="RefSeq" id="WP_033492928.1">
    <property type="nucleotide sequence ID" value="NZ_JDUU01000006.1"/>
</dbReference>
<accession>A0A087A1S2</accession>
<evidence type="ECO:0000313" key="10">
    <source>
        <dbReference type="Proteomes" id="UP000029108"/>
    </source>
</evidence>
<keyword evidence="6 7" id="KW-0472">Membrane</keyword>
<dbReference type="OrthoDB" id="147639at2"/>
<evidence type="ECO:0000256" key="7">
    <source>
        <dbReference type="RuleBase" id="RU363032"/>
    </source>
</evidence>
<dbReference type="eggNOG" id="COG0601">
    <property type="taxonomic scope" value="Bacteria"/>
</dbReference>
<dbReference type="Pfam" id="PF00528">
    <property type="entry name" value="BPD_transp_1"/>
    <property type="match status" value="1"/>
</dbReference>
<feature type="transmembrane region" description="Helical" evidence="7">
    <location>
        <begin position="282"/>
        <end position="308"/>
    </location>
</feature>
<evidence type="ECO:0000256" key="6">
    <source>
        <dbReference type="ARBA" id="ARBA00023136"/>
    </source>
</evidence>
<keyword evidence="5 7" id="KW-1133">Transmembrane helix</keyword>
<dbReference type="PANTHER" id="PTHR43163">
    <property type="entry name" value="DIPEPTIDE TRANSPORT SYSTEM PERMEASE PROTEIN DPPB-RELATED"/>
    <property type="match status" value="1"/>
</dbReference>
<keyword evidence="4 7" id="KW-0812">Transmembrane</keyword>
<dbReference type="GO" id="GO:0005886">
    <property type="term" value="C:plasma membrane"/>
    <property type="evidence" value="ECO:0007669"/>
    <property type="project" value="UniProtKB-SubCell"/>
</dbReference>
<dbReference type="AlphaFoldDB" id="A0A087A1S2"/>
<comment type="caution">
    <text evidence="9">The sequence shown here is derived from an EMBL/GenBank/DDBJ whole genome shotgun (WGS) entry which is preliminary data.</text>
</comment>
<dbReference type="Gene3D" id="1.10.3720.10">
    <property type="entry name" value="MetI-like"/>
    <property type="match status" value="1"/>
</dbReference>
<gene>
    <name evidence="9" type="ORF">BBIA_0406</name>
</gene>
<dbReference type="GO" id="GO:0055085">
    <property type="term" value="P:transmembrane transport"/>
    <property type="evidence" value="ECO:0007669"/>
    <property type="project" value="InterPro"/>
</dbReference>
<dbReference type="PROSITE" id="PS50928">
    <property type="entry name" value="ABC_TM1"/>
    <property type="match status" value="1"/>
</dbReference>
<feature type="transmembrane region" description="Helical" evidence="7">
    <location>
        <begin position="243"/>
        <end position="262"/>
    </location>
</feature>
<dbReference type="EMBL" id="JGYN01000004">
    <property type="protein sequence ID" value="KFI52722.1"/>
    <property type="molecule type" value="Genomic_DNA"/>
</dbReference>
<sequence>MFQRFILPTLKRLVTLIPVALGVCLLTFLLLHVAPGDPVRLALGDKASAEAIATRRHEWGLDKPLWVQFLDFVVGIFHGDLGDSITLNEPTATAIAQRLPPTLLLMAGGTLIGIVLALPLAILSTKKIGGFFDEFMRVFVALLQGIPSFVLGTFVIILFGLQLKWMPVGGYGTTLMDHLVSIVLPSITIGIGLIPVLFRGFRQAILDSLESDSVAFGKAKGLPDGLLKRDYVIRPAAVDTVNLIGLQLGSLVGGVVIVENVFAIPGMGNLMMSAILSRDFPLVQGVVIVFAALVTVIYLLTDICYTALDPRGSMS</sequence>
<protein>
    <submittedName>
        <fullName evidence="9">Dipeptide/oligopeptide/nickel ABC transporter permease</fullName>
    </submittedName>
</protein>
<keyword evidence="3" id="KW-1003">Cell membrane</keyword>
<feature type="transmembrane region" description="Helical" evidence="7">
    <location>
        <begin position="103"/>
        <end position="123"/>
    </location>
</feature>
<feature type="transmembrane region" description="Helical" evidence="7">
    <location>
        <begin position="179"/>
        <end position="198"/>
    </location>
</feature>
<dbReference type="InterPro" id="IPR000515">
    <property type="entry name" value="MetI-like"/>
</dbReference>
<dbReference type="PANTHER" id="PTHR43163:SF6">
    <property type="entry name" value="DIPEPTIDE TRANSPORT SYSTEM PERMEASE PROTEIN DPPB-RELATED"/>
    <property type="match status" value="1"/>
</dbReference>
<evidence type="ECO:0000256" key="3">
    <source>
        <dbReference type="ARBA" id="ARBA00022475"/>
    </source>
</evidence>
<dbReference type="Pfam" id="PF19300">
    <property type="entry name" value="BPD_transp_1_N"/>
    <property type="match status" value="1"/>
</dbReference>
<dbReference type="CDD" id="cd06261">
    <property type="entry name" value="TM_PBP2"/>
    <property type="match status" value="1"/>
</dbReference>
<reference evidence="9 10" key="1">
    <citation type="submission" date="2014-03" db="EMBL/GenBank/DDBJ databases">
        <title>Genomics of Bifidobacteria.</title>
        <authorList>
            <person name="Ventura M."/>
            <person name="Milani C."/>
            <person name="Lugli G.A."/>
        </authorList>
    </citation>
    <scope>NUCLEOTIDE SEQUENCE [LARGE SCALE GENOMIC DNA]</scope>
    <source>
        <strain evidence="9 10">DSM 23969</strain>
    </source>
</reference>
<evidence type="ECO:0000256" key="4">
    <source>
        <dbReference type="ARBA" id="ARBA00022692"/>
    </source>
</evidence>
<evidence type="ECO:0000256" key="5">
    <source>
        <dbReference type="ARBA" id="ARBA00022989"/>
    </source>
</evidence>